<sequence length="594" mass="65795">MKKVLFNELYYRIILFLVGIILLVDVSCASFNPSSYKSIEDCVGATGVFVISKNDPGYNDARVGERVRFQQYPRMITYPTNTTQVQQLVLCSNTFKITPSPRNGGHSYTGTSSLNDSLVIDISNLNSVDIDTVSQTAIVGGGIRLGPLYIQLAQKNFTFISGICPTTGLTGVISSGGFGLQSRKYGTTGDLVFEAQIVMADGSILTSNSIINADLFWAIRGGGATYGIITQWKLQLIPAWQTVSVFTIEYPYDPNLFSSVLKSFTNFGHIAPDDLSTTLFVTNTNFKIVGHYLGNNDQIYEQLSNASLLTYNGSPIKGCDRESIEQNFLLRCDHLGARAYFLDPNKTCKRYDYLNIGTSPYASNNFTYTIQNVTYPPAATAPGVVTQGVLSVYSPGPLQAREDVKTKSMYFDGPLNDTAINVIIGLLKQMPSGSFAELLSYGGLLPTQSTNLTAFFHRNVAYHLLIQAPSTSDPTTNAWINQWDSNVRPFSNGQSYQGFEDPDLPNFPQQYFGNNLQRLQNIKSKYDPQQLFSSQSTLNTTPASKQTSSLFGTCPFVHDETVPARRSFGNKMFNLIIWDKIMINLWVIVIFLIW</sequence>
<protein>
    <recommendedName>
        <fullName evidence="7">FAD-binding PCMH-type domain-containing protein</fullName>
    </recommendedName>
</protein>
<keyword evidence="9" id="KW-1185">Reference proteome</keyword>
<dbReference type="OrthoDB" id="415825at2759"/>
<dbReference type="PANTHER" id="PTHR42973:SF39">
    <property type="entry name" value="FAD-BINDING PCMH-TYPE DOMAIN-CONTAINING PROTEIN"/>
    <property type="match status" value="1"/>
</dbReference>
<comment type="caution">
    <text evidence="8">The sequence shown here is derived from an EMBL/GenBank/DDBJ whole genome shotgun (WGS) entry which is preliminary data.</text>
</comment>
<evidence type="ECO:0000313" key="9">
    <source>
        <dbReference type="Proteomes" id="UP000266673"/>
    </source>
</evidence>
<keyword evidence="5" id="KW-0560">Oxidoreductase</keyword>
<dbReference type="InterPro" id="IPR012951">
    <property type="entry name" value="BBE"/>
</dbReference>
<dbReference type="InterPro" id="IPR016169">
    <property type="entry name" value="FAD-bd_PCMH_sub2"/>
</dbReference>
<name>A0A397UAS0_9GLOM</name>
<dbReference type="PANTHER" id="PTHR42973">
    <property type="entry name" value="BINDING OXIDOREDUCTASE, PUTATIVE (AFU_ORTHOLOGUE AFUA_1G17690)-RELATED"/>
    <property type="match status" value="1"/>
</dbReference>
<organism evidence="8 9">
    <name type="scientific">Gigaspora rosea</name>
    <dbReference type="NCBI Taxonomy" id="44941"/>
    <lineage>
        <taxon>Eukaryota</taxon>
        <taxon>Fungi</taxon>
        <taxon>Fungi incertae sedis</taxon>
        <taxon>Mucoromycota</taxon>
        <taxon>Glomeromycotina</taxon>
        <taxon>Glomeromycetes</taxon>
        <taxon>Diversisporales</taxon>
        <taxon>Gigasporaceae</taxon>
        <taxon>Gigaspora</taxon>
    </lineage>
</organism>
<reference evidence="8 9" key="1">
    <citation type="submission" date="2018-06" db="EMBL/GenBank/DDBJ databases">
        <title>Comparative genomics reveals the genomic features of Rhizophagus irregularis, R. cerebriforme, R. diaphanum and Gigaspora rosea, and their symbiotic lifestyle signature.</title>
        <authorList>
            <person name="Morin E."/>
            <person name="San Clemente H."/>
            <person name="Chen E.C.H."/>
            <person name="De La Providencia I."/>
            <person name="Hainaut M."/>
            <person name="Kuo A."/>
            <person name="Kohler A."/>
            <person name="Murat C."/>
            <person name="Tang N."/>
            <person name="Roy S."/>
            <person name="Loubradou J."/>
            <person name="Henrissat B."/>
            <person name="Grigoriev I.V."/>
            <person name="Corradi N."/>
            <person name="Roux C."/>
            <person name="Martin F.M."/>
        </authorList>
    </citation>
    <scope>NUCLEOTIDE SEQUENCE [LARGE SCALE GENOMIC DNA]</scope>
    <source>
        <strain evidence="8 9">DAOM 194757</strain>
    </source>
</reference>
<feature type="transmembrane region" description="Helical" evidence="6">
    <location>
        <begin position="575"/>
        <end position="593"/>
    </location>
</feature>
<dbReference type="GO" id="GO:0071949">
    <property type="term" value="F:FAD binding"/>
    <property type="evidence" value="ECO:0007669"/>
    <property type="project" value="InterPro"/>
</dbReference>
<comment type="cofactor">
    <cofactor evidence="1">
        <name>FAD</name>
        <dbReference type="ChEBI" id="CHEBI:57692"/>
    </cofactor>
</comment>
<proteinExistence type="inferred from homology"/>
<comment type="similarity">
    <text evidence="2">Belongs to the oxygen-dependent FAD-linked oxidoreductase family.</text>
</comment>
<dbReference type="GO" id="GO:0016491">
    <property type="term" value="F:oxidoreductase activity"/>
    <property type="evidence" value="ECO:0007669"/>
    <property type="project" value="UniProtKB-KW"/>
</dbReference>
<dbReference type="Gene3D" id="3.30.465.10">
    <property type="match status" value="1"/>
</dbReference>
<dbReference type="InterPro" id="IPR036318">
    <property type="entry name" value="FAD-bd_PCMH-like_sf"/>
</dbReference>
<evidence type="ECO:0000313" key="8">
    <source>
        <dbReference type="EMBL" id="RIB06198.1"/>
    </source>
</evidence>
<gene>
    <name evidence="8" type="ORF">C2G38_533495</name>
</gene>
<dbReference type="Pfam" id="PF01565">
    <property type="entry name" value="FAD_binding_4"/>
    <property type="match status" value="1"/>
</dbReference>
<evidence type="ECO:0000256" key="2">
    <source>
        <dbReference type="ARBA" id="ARBA00005466"/>
    </source>
</evidence>
<keyword evidence="6" id="KW-0812">Transmembrane</keyword>
<feature type="domain" description="FAD-binding PCMH-type" evidence="7">
    <location>
        <begin position="69"/>
        <end position="239"/>
    </location>
</feature>
<dbReference type="InterPro" id="IPR006094">
    <property type="entry name" value="Oxid_FAD_bind_N"/>
</dbReference>
<evidence type="ECO:0000256" key="1">
    <source>
        <dbReference type="ARBA" id="ARBA00001974"/>
    </source>
</evidence>
<dbReference type="PROSITE" id="PS51387">
    <property type="entry name" value="FAD_PCMH"/>
    <property type="match status" value="1"/>
</dbReference>
<dbReference type="Pfam" id="PF08031">
    <property type="entry name" value="BBE"/>
    <property type="match status" value="1"/>
</dbReference>
<keyword evidence="4" id="KW-0274">FAD</keyword>
<evidence type="ECO:0000256" key="5">
    <source>
        <dbReference type="ARBA" id="ARBA00023002"/>
    </source>
</evidence>
<evidence type="ECO:0000259" key="7">
    <source>
        <dbReference type="PROSITE" id="PS51387"/>
    </source>
</evidence>
<dbReference type="InterPro" id="IPR050416">
    <property type="entry name" value="FAD-linked_Oxidoreductase"/>
</dbReference>
<dbReference type="AlphaFoldDB" id="A0A397UAS0"/>
<dbReference type="InterPro" id="IPR016166">
    <property type="entry name" value="FAD-bd_PCMH"/>
</dbReference>
<dbReference type="Gene3D" id="3.40.462.20">
    <property type="match status" value="1"/>
</dbReference>
<dbReference type="Proteomes" id="UP000266673">
    <property type="component" value="Unassembled WGS sequence"/>
</dbReference>
<dbReference type="SUPFAM" id="SSF56176">
    <property type="entry name" value="FAD-binding/transporter-associated domain-like"/>
    <property type="match status" value="1"/>
</dbReference>
<keyword evidence="6" id="KW-0472">Membrane</keyword>
<dbReference type="STRING" id="44941.A0A397UAS0"/>
<keyword evidence="3" id="KW-0285">Flavoprotein</keyword>
<accession>A0A397UAS0</accession>
<evidence type="ECO:0000256" key="3">
    <source>
        <dbReference type="ARBA" id="ARBA00022630"/>
    </source>
</evidence>
<keyword evidence="6" id="KW-1133">Transmembrane helix</keyword>
<evidence type="ECO:0000256" key="6">
    <source>
        <dbReference type="SAM" id="Phobius"/>
    </source>
</evidence>
<dbReference type="EMBL" id="QKWP01001853">
    <property type="protein sequence ID" value="RIB06198.1"/>
    <property type="molecule type" value="Genomic_DNA"/>
</dbReference>
<evidence type="ECO:0000256" key="4">
    <source>
        <dbReference type="ARBA" id="ARBA00022827"/>
    </source>
</evidence>